<dbReference type="GeneID" id="83203523"/>
<evidence type="ECO:0000313" key="4">
    <source>
        <dbReference type="EMBL" id="KAJ5225699.1"/>
    </source>
</evidence>
<dbReference type="PANTHER" id="PTHR31834">
    <property type="entry name" value="INITIATION-SPECIFIC ALPHA-1,6-MANNOSYLTRANSFERASE"/>
    <property type="match status" value="1"/>
</dbReference>
<dbReference type="GO" id="GO:0006487">
    <property type="term" value="P:protein N-linked glycosylation"/>
    <property type="evidence" value="ECO:0007669"/>
    <property type="project" value="TreeGrafter"/>
</dbReference>
<keyword evidence="3" id="KW-0472">Membrane</keyword>
<protein>
    <recommendedName>
        <fullName evidence="6">Initiation-specific alpha-1,6-mannosyltransferase</fullName>
    </recommendedName>
</protein>
<organism evidence="4 5">
    <name type="scientific">Penicillium chermesinum</name>
    <dbReference type="NCBI Taxonomy" id="63820"/>
    <lineage>
        <taxon>Eukaryota</taxon>
        <taxon>Fungi</taxon>
        <taxon>Dikarya</taxon>
        <taxon>Ascomycota</taxon>
        <taxon>Pezizomycotina</taxon>
        <taxon>Eurotiomycetes</taxon>
        <taxon>Eurotiomycetidae</taxon>
        <taxon>Eurotiales</taxon>
        <taxon>Aspergillaceae</taxon>
        <taxon>Penicillium</taxon>
    </lineage>
</organism>
<keyword evidence="5" id="KW-1185">Reference proteome</keyword>
<comment type="similarity">
    <text evidence="1">Belongs to the glycosyltransferase 32 family.</text>
</comment>
<evidence type="ECO:0000256" key="2">
    <source>
        <dbReference type="SAM" id="MobiDB-lite"/>
    </source>
</evidence>
<evidence type="ECO:0000256" key="3">
    <source>
        <dbReference type="SAM" id="Phobius"/>
    </source>
</evidence>
<dbReference type="InterPro" id="IPR039367">
    <property type="entry name" value="Och1-like"/>
</dbReference>
<dbReference type="InterPro" id="IPR029044">
    <property type="entry name" value="Nucleotide-diphossugar_trans"/>
</dbReference>
<dbReference type="GO" id="GO:0000136">
    <property type="term" value="C:mannan polymerase complex"/>
    <property type="evidence" value="ECO:0007669"/>
    <property type="project" value="TreeGrafter"/>
</dbReference>
<dbReference type="Pfam" id="PF04488">
    <property type="entry name" value="Gly_transf_sug"/>
    <property type="match status" value="1"/>
</dbReference>
<keyword evidence="3" id="KW-1133">Transmembrane helix</keyword>
<proteinExistence type="inferred from homology"/>
<dbReference type="Gene3D" id="3.90.550.20">
    <property type="match status" value="1"/>
</dbReference>
<gene>
    <name evidence="4" type="ORF">N7468_006924</name>
</gene>
<feature type="transmembrane region" description="Helical" evidence="3">
    <location>
        <begin position="7"/>
        <end position="26"/>
    </location>
</feature>
<dbReference type="PANTHER" id="PTHR31834:SF8">
    <property type="entry name" value="TRANSFERASE, PUTATIVE (AFU_ORTHOLOGUE AFUA_6G14040)-RELATED"/>
    <property type="match status" value="1"/>
</dbReference>
<reference evidence="4" key="1">
    <citation type="submission" date="2022-11" db="EMBL/GenBank/DDBJ databases">
        <authorList>
            <person name="Petersen C."/>
        </authorList>
    </citation>
    <scope>NUCLEOTIDE SEQUENCE</scope>
    <source>
        <strain evidence="4">IBT 19713</strain>
    </source>
</reference>
<dbReference type="InterPro" id="IPR007577">
    <property type="entry name" value="GlycoTrfase_DXD_sugar-bd_CS"/>
</dbReference>
<dbReference type="GO" id="GO:0000009">
    <property type="term" value="F:alpha-1,6-mannosyltransferase activity"/>
    <property type="evidence" value="ECO:0007669"/>
    <property type="project" value="InterPro"/>
</dbReference>
<feature type="compositionally biased region" description="Polar residues" evidence="2">
    <location>
        <begin position="57"/>
        <end position="67"/>
    </location>
</feature>
<dbReference type="Proteomes" id="UP001150941">
    <property type="component" value="Unassembled WGS sequence"/>
</dbReference>
<dbReference type="OrthoDB" id="409543at2759"/>
<evidence type="ECO:0008006" key="6">
    <source>
        <dbReference type="Google" id="ProtNLM"/>
    </source>
</evidence>
<dbReference type="AlphaFoldDB" id="A0A9W9NVZ2"/>
<accession>A0A9W9NVZ2</accession>
<evidence type="ECO:0000313" key="5">
    <source>
        <dbReference type="Proteomes" id="UP001150941"/>
    </source>
</evidence>
<keyword evidence="3" id="KW-0812">Transmembrane</keyword>
<name>A0A9W9NVZ2_9EURO</name>
<evidence type="ECO:0000256" key="1">
    <source>
        <dbReference type="ARBA" id="ARBA00009003"/>
    </source>
</evidence>
<reference evidence="4" key="2">
    <citation type="journal article" date="2023" name="IMA Fungus">
        <title>Comparative genomic study of the Penicillium genus elucidates a diverse pangenome and 15 lateral gene transfer events.</title>
        <authorList>
            <person name="Petersen C."/>
            <person name="Sorensen T."/>
            <person name="Nielsen M.R."/>
            <person name="Sondergaard T.E."/>
            <person name="Sorensen J.L."/>
            <person name="Fitzpatrick D.A."/>
            <person name="Frisvad J.C."/>
            <person name="Nielsen K.L."/>
        </authorList>
    </citation>
    <scope>NUCLEOTIDE SEQUENCE</scope>
    <source>
        <strain evidence="4">IBT 19713</strain>
    </source>
</reference>
<feature type="region of interest" description="Disordered" evidence="2">
    <location>
        <begin position="50"/>
        <end position="80"/>
    </location>
</feature>
<feature type="compositionally biased region" description="Basic and acidic residues" evidence="2">
    <location>
        <begin position="376"/>
        <end position="391"/>
    </location>
</feature>
<dbReference type="RefSeq" id="XP_058329110.1">
    <property type="nucleotide sequence ID" value="XM_058476220.1"/>
</dbReference>
<feature type="region of interest" description="Disordered" evidence="2">
    <location>
        <begin position="358"/>
        <end position="391"/>
    </location>
</feature>
<dbReference type="SUPFAM" id="SSF53448">
    <property type="entry name" value="Nucleotide-diphospho-sugar transferases"/>
    <property type="match status" value="1"/>
</dbReference>
<comment type="caution">
    <text evidence="4">The sequence shown here is derived from an EMBL/GenBank/DDBJ whole genome shotgun (WGS) entry which is preliminary data.</text>
</comment>
<sequence>MAFTRSYHLLLTLLLAFIGSLIWFSWDLQDSIPSWTNVRNNHCSCGPDASPDKTFEASPNATPSTLVSSSSEPTPAPATQDLSLFPLPEPLPRDQLDIVPFPAKVWQKAGSHGVDDARIPDLKSWQKVNPDLRQEILTDGAGDHYVRDNYAAYPDLLNLYLSLNVPILKADLLRHLILYAEGGIWSDLDVTCELPVDTWIPEEYRNRTNVVFASWTVMAKPRTSHIAAVIRYVVNELEASADDYNTTIAGLTMQTISDVVDVTGPQAMTRAILGNLEAELKTPVGRPNISSLSEPRLIGDVLILPNAAFSATQAGYPKDRGPYLVTHHYAGSWKNTKGGEADKEVKQEPEVVVVEVPEVKEESKPVDAVAPPQVTGEKKTTELEGMKGPDEEIIHVHGAASDTTTAV</sequence>
<dbReference type="EMBL" id="JAPQKS010000005">
    <property type="protein sequence ID" value="KAJ5225699.1"/>
    <property type="molecule type" value="Genomic_DNA"/>
</dbReference>